<evidence type="ECO:0000256" key="1">
    <source>
        <dbReference type="ARBA" id="ARBA00004434"/>
    </source>
</evidence>
<feature type="transmembrane region" description="Helical" evidence="10">
    <location>
        <begin position="90"/>
        <end position="108"/>
    </location>
</feature>
<dbReference type="SUPFAM" id="SSF81406">
    <property type="entry name" value="Mitochondrial cytochrome c oxidase subunit IV"/>
    <property type="match status" value="1"/>
</dbReference>
<reference evidence="11" key="1">
    <citation type="submission" date="2022-07" db="EMBL/GenBank/DDBJ databases">
        <title>Phylogenomic reconstructions and comparative analyses of Kickxellomycotina fungi.</title>
        <authorList>
            <person name="Reynolds N.K."/>
            <person name="Stajich J.E."/>
            <person name="Barry K."/>
            <person name="Grigoriev I.V."/>
            <person name="Crous P."/>
            <person name="Smith M.E."/>
        </authorList>
    </citation>
    <scope>NUCLEOTIDE SEQUENCE</scope>
    <source>
        <strain evidence="11">NBRC 105414</strain>
    </source>
</reference>
<name>A0A9W8LKU9_9FUNG</name>
<evidence type="ECO:0000313" key="11">
    <source>
        <dbReference type="EMBL" id="KAJ2784116.1"/>
    </source>
</evidence>
<accession>A0A9W8LKU9</accession>
<evidence type="ECO:0000256" key="3">
    <source>
        <dbReference type="ARBA" id="ARBA00022692"/>
    </source>
</evidence>
<keyword evidence="9 10" id="KW-0472">Membrane</keyword>
<dbReference type="OrthoDB" id="186013at2759"/>
<comment type="similarity">
    <text evidence="2">Belongs to the cytochrome c oxidase IV family.</text>
</comment>
<dbReference type="PANTHER" id="PTHR10707:SF10">
    <property type="entry name" value="CYTOCHROME C OXIDASE SUBUNIT 4"/>
    <property type="match status" value="1"/>
</dbReference>
<keyword evidence="3 10" id="KW-0812">Transmembrane</keyword>
<keyword evidence="8" id="KW-0496">Mitochondrion</keyword>
<gene>
    <name evidence="11" type="primary">cox5</name>
    <name evidence="11" type="ORF">H4R18_001338</name>
</gene>
<proteinExistence type="inferred from homology"/>
<protein>
    <submittedName>
        <fullName evidence="11">Cytochrome c oxidase</fullName>
    </submittedName>
</protein>
<dbReference type="GO" id="GO:0006123">
    <property type="term" value="P:mitochondrial electron transport, cytochrome c to oxygen"/>
    <property type="evidence" value="ECO:0007669"/>
    <property type="project" value="InterPro"/>
</dbReference>
<dbReference type="GO" id="GO:0016491">
    <property type="term" value="F:oxidoreductase activity"/>
    <property type="evidence" value="ECO:0007669"/>
    <property type="project" value="UniProtKB-KW"/>
</dbReference>
<evidence type="ECO:0000256" key="8">
    <source>
        <dbReference type="ARBA" id="ARBA00023128"/>
    </source>
</evidence>
<dbReference type="InterPro" id="IPR004203">
    <property type="entry name" value="Cyt_c_oxidase_su4_fam"/>
</dbReference>
<evidence type="ECO:0000256" key="7">
    <source>
        <dbReference type="ARBA" id="ARBA00023002"/>
    </source>
</evidence>
<dbReference type="PANTHER" id="PTHR10707">
    <property type="entry name" value="CYTOCHROME C OXIDASE SUBUNIT IV"/>
    <property type="match status" value="1"/>
</dbReference>
<dbReference type="EMBL" id="JANBUL010000033">
    <property type="protein sequence ID" value="KAJ2784116.1"/>
    <property type="molecule type" value="Genomic_DNA"/>
</dbReference>
<evidence type="ECO:0000256" key="10">
    <source>
        <dbReference type="SAM" id="Phobius"/>
    </source>
</evidence>
<dbReference type="Gene3D" id="1.10.442.10">
    <property type="entry name" value="Cytochrome c oxidase subunit IV"/>
    <property type="match status" value="1"/>
</dbReference>
<keyword evidence="4" id="KW-0999">Mitochondrion inner membrane</keyword>
<organism evidence="11 12">
    <name type="scientific">Coemansia javaensis</name>
    <dbReference type="NCBI Taxonomy" id="2761396"/>
    <lineage>
        <taxon>Eukaryota</taxon>
        <taxon>Fungi</taxon>
        <taxon>Fungi incertae sedis</taxon>
        <taxon>Zoopagomycota</taxon>
        <taxon>Kickxellomycotina</taxon>
        <taxon>Kickxellomycetes</taxon>
        <taxon>Kickxellales</taxon>
        <taxon>Kickxellaceae</taxon>
        <taxon>Coemansia</taxon>
    </lineage>
</organism>
<evidence type="ECO:0000256" key="4">
    <source>
        <dbReference type="ARBA" id="ARBA00022792"/>
    </source>
</evidence>
<evidence type="ECO:0000313" key="12">
    <source>
        <dbReference type="Proteomes" id="UP001140217"/>
    </source>
</evidence>
<keyword evidence="5" id="KW-0809">Transit peptide</keyword>
<evidence type="ECO:0000256" key="2">
    <source>
        <dbReference type="ARBA" id="ARBA00008135"/>
    </source>
</evidence>
<evidence type="ECO:0000256" key="6">
    <source>
        <dbReference type="ARBA" id="ARBA00022989"/>
    </source>
</evidence>
<evidence type="ECO:0000256" key="5">
    <source>
        <dbReference type="ARBA" id="ARBA00022946"/>
    </source>
</evidence>
<dbReference type="Proteomes" id="UP001140217">
    <property type="component" value="Unassembled WGS sequence"/>
</dbReference>
<comment type="subcellular location">
    <subcellularLocation>
        <location evidence="1">Mitochondrion inner membrane</location>
        <topology evidence="1">Single-pass membrane protein</topology>
    </subcellularLocation>
</comment>
<keyword evidence="7" id="KW-0560">Oxidoreductase</keyword>
<dbReference type="InterPro" id="IPR036639">
    <property type="entry name" value="Cyt_c_oxidase_su4_sf"/>
</dbReference>
<sequence length="155" mass="17103">MSRNAAALAARVTGRRFQSSTASTLLAQAEESFGKLPETAQRKELARLGEIMKADWHKVSIEDKRAVFYATYGPHSRRRPRMQPGDNWKVLGGVVATVAVAFAISTAMRSSIPKPRTMTKEWQEASNKYAKEHNMNPISGISSEGYKGKGFVQSS</sequence>
<dbReference type="GO" id="GO:0045277">
    <property type="term" value="C:respiratory chain complex IV"/>
    <property type="evidence" value="ECO:0007669"/>
    <property type="project" value="InterPro"/>
</dbReference>
<keyword evidence="6 10" id="KW-1133">Transmembrane helix</keyword>
<comment type="caution">
    <text evidence="11">The sequence shown here is derived from an EMBL/GenBank/DDBJ whole genome shotgun (WGS) entry which is preliminary data.</text>
</comment>
<dbReference type="Pfam" id="PF02936">
    <property type="entry name" value="COX4"/>
    <property type="match status" value="1"/>
</dbReference>
<evidence type="ECO:0000256" key="9">
    <source>
        <dbReference type="ARBA" id="ARBA00023136"/>
    </source>
</evidence>
<dbReference type="GO" id="GO:0005743">
    <property type="term" value="C:mitochondrial inner membrane"/>
    <property type="evidence" value="ECO:0007669"/>
    <property type="project" value="UniProtKB-SubCell"/>
</dbReference>
<keyword evidence="12" id="KW-1185">Reference proteome</keyword>
<dbReference type="AlphaFoldDB" id="A0A9W8LKU9"/>